<organism evidence="1 2">
    <name type="scientific">Carbonactinospora thermoautotrophica</name>
    <dbReference type="NCBI Taxonomy" id="1469144"/>
    <lineage>
        <taxon>Bacteria</taxon>
        <taxon>Bacillati</taxon>
        <taxon>Actinomycetota</taxon>
        <taxon>Actinomycetes</taxon>
        <taxon>Kitasatosporales</taxon>
        <taxon>Carbonactinosporaceae</taxon>
        <taxon>Carbonactinospora</taxon>
    </lineage>
</organism>
<dbReference type="Proteomes" id="UP000070188">
    <property type="component" value="Unassembled WGS sequence"/>
</dbReference>
<dbReference type="RefSeq" id="WP_066889080.1">
    <property type="nucleotide sequence ID" value="NZ_LAXD01000001.1"/>
</dbReference>
<keyword evidence="2" id="KW-1185">Reference proteome</keyword>
<protein>
    <submittedName>
        <fullName evidence="1">Uncharacterized protein</fullName>
    </submittedName>
</protein>
<proteinExistence type="predicted"/>
<name>A0A132MWW5_9ACTN</name>
<gene>
    <name evidence="1" type="ORF">LI90_3243</name>
</gene>
<dbReference type="PATRIC" id="fig|1469144.10.peg.3491"/>
<dbReference type="EMBL" id="LAXD01000001">
    <property type="protein sequence ID" value="KWX02200.1"/>
    <property type="molecule type" value="Genomic_DNA"/>
</dbReference>
<dbReference type="AlphaFoldDB" id="A0A132MWW5"/>
<accession>A0A132MWW5</accession>
<sequence>MGKKVILVGANPAVLLQHSGDPSAFASLWRVEWSERGSGDALILCHAHRVRVLGPDPEFGLWLAETFVRHFPEASGFEWPDPILEKAEPEIWLDPGRGLTVSVSDITLELADILDRRLFHTDRLELGGVEYGLTHVYAPCARAHLTVGRATVPGVPICHSDEAGPVSSAFLAVAETWCR</sequence>
<evidence type="ECO:0000313" key="1">
    <source>
        <dbReference type="EMBL" id="KWX02200.1"/>
    </source>
</evidence>
<reference evidence="2" key="1">
    <citation type="submission" date="2015-04" db="EMBL/GenBank/DDBJ databases">
        <title>Physiological reanalysis, assessment of diazotrophy, and genome sequences of multiple isolates of Streptomyces thermoautotrophicus.</title>
        <authorList>
            <person name="MacKellar D.C."/>
            <person name="Lieber L."/>
            <person name="Norman J."/>
            <person name="Bolger A."/>
            <person name="Tobin C."/>
            <person name="Murray J.W."/>
            <person name="Chang R."/>
            <person name="Ford T."/>
            <person name="Nguyen P.Q."/>
            <person name="Woodward J."/>
            <person name="Permingeat H."/>
            <person name="Joshi N.S."/>
            <person name="Silver P.A."/>
            <person name="Usadel B."/>
            <person name="Rutherford A.W."/>
            <person name="Friesen M."/>
            <person name="Prell J."/>
        </authorList>
    </citation>
    <scope>NUCLEOTIDE SEQUENCE [LARGE SCALE GENOMIC DNA]</scope>
    <source>
        <strain evidence="2">H1</strain>
    </source>
</reference>
<dbReference type="OrthoDB" id="3817406at2"/>
<comment type="caution">
    <text evidence="1">The sequence shown here is derived from an EMBL/GenBank/DDBJ whole genome shotgun (WGS) entry which is preliminary data.</text>
</comment>
<dbReference type="STRING" id="1469144.LI90_3243"/>
<evidence type="ECO:0000313" key="2">
    <source>
        <dbReference type="Proteomes" id="UP000070188"/>
    </source>
</evidence>